<dbReference type="AlphaFoldDB" id="A0A6C0C9Q5"/>
<dbReference type="Pfam" id="PF00656">
    <property type="entry name" value="Peptidase_C14"/>
    <property type="match status" value="1"/>
</dbReference>
<reference evidence="2" key="1">
    <citation type="journal article" date="2020" name="Nature">
        <title>Giant virus diversity and host interactions through global metagenomics.</title>
        <authorList>
            <person name="Schulz F."/>
            <person name="Roux S."/>
            <person name="Paez-Espino D."/>
            <person name="Jungbluth S."/>
            <person name="Walsh D.A."/>
            <person name="Denef V.J."/>
            <person name="McMahon K.D."/>
            <person name="Konstantinidis K.T."/>
            <person name="Eloe-Fadrosh E.A."/>
            <person name="Kyrpides N.C."/>
            <person name="Woyke T."/>
        </authorList>
    </citation>
    <scope>NUCLEOTIDE SEQUENCE</scope>
    <source>
        <strain evidence="2">GVMAG-M-3300020192-26</strain>
    </source>
</reference>
<dbReference type="GO" id="GO:0005737">
    <property type="term" value="C:cytoplasm"/>
    <property type="evidence" value="ECO:0007669"/>
    <property type="project" value="TreeGrafter"/>
</dbReference>
<dbReference type="GO" id="GO:0004197">
    <property type="term" value="F:cysteine-type endopeptidase activity"/>
    <property type="evidence" value="ECO:0007669"/>
    <property type="project" value="InterPro"/>
</dbReference>
<dbReference type="SUPFAM" id="SSF52129">
    <property type="entry name" value="Caspase-like"/>
    <property type="match status" value="1"/>
</dbReference>
<dbReference type="GO" id="GO:0006508">
    <property type="term" value="P:proteolysis"/>
    <property type="evidence" value="ECO:0007669"/>
    <property type="project" value="InterPro"/>
</dbReference>
<protein>
    <recommendedName>
        <fullName evidence="1">Peptidase C14 caspase domain-containing protein</fullName>
    </recommendedName>
</protein>
<dbReference type="InterPro" id="IPR050452">
    <property type="entry name" value="Metacaspase"/>
</dbReference>
<dbReference type="PANTHER" id="PTHR48104:SF30">
    <property type="entry name" value="METACASPASE-1"/>
    <property type="match status" value="1"/>
</dbReference>
<sequence length="260" mass="28512">MATKHALLIGINYYKNPANQLNGCINDVTEMAILLAGLNYKRENIVIMTDDKTGTSEPTKANILAQIKALVGRVKSGDTVFVHYSGHGSQVRDRNGDELKNLYTPGMDDCICPSDFGNYSGSNGFILDDVLKENLVNQIPVGAKLRAFFDCCHSGSILDLEFIWKLNGIYTKDGAPEKKSDDIIMISGCRDDQTSADAWNDAKRQAGGALTMALVQSITPTITWKNLVTATRKYMAQNGFTQYPLLSVSNQTLGDKVFDI</sequence>
<evidence type="ECO:0000313" key="2">
    <source>
        <dbReference type="EMBL" id="QHT01308.1"/>
    </source>
</evidence>
<proteinExistence type="predicted"/>
<dbReference type="InterPro" id="IPR011600">
    <property type="entry name" value="Pept_C14_caspase"/>
</dbReference>
<evidence type="ECO:0000259" key="1">
    <source>
        <dbReference type="Pfam" id="PF00656"/>
    </source>
</evidence>
<dbReference type="InterPro" id="IPR029030">
    <property type="entry name" value="Caspase-like_dom_sf"/>
</dbReference>
<dbReference type="PANTHER" id="PTHR48104">
    <property type="entry name" value="METACASPASE-4"/>
    <property type="match status" value="1"/>
</dbReference>
<accession>A0A6C0C9Q5</accession>
<organism evidence="2">
    <name type="scientific">viral metagenome</name>
    <dbReference type="NCBI Taxonomy" id="1070528"/>
    <lineage>
        <taxon>unclassified sequences</taxon>
        <taxon>metagenomes</taxon>
        <taxon>organismal metagenomes</taxon>
    </lineage>
</organism>
<feature type="domain" description="Peptidase C14 caspase" evidence="1">
    <location>
        <begin position="4"/>
        <end position="250"/>
    </location>
</feature>
<name>A0A6C0C9Q5_9ZZZZ</name>
<dbReference type="EMBL" id="MN739368">
    <property type="protein sequence ID" value="QHT01308.1"/>
    <property type="molecule type" value="Genomic_DNA"/>
</dbReference>
<dbReference type="Gene3D" id="3.40.50.12660">
    <property type="match status" value="1"/>
</dbReference>